<dbReference type="AlphaFoldDB" id="A0AAW0EWD7"/>
<comment type="similarity">
    <text evidence="1">Belongs to the stealth family.</text>
</comment>
<keyword evidence="4" id="KW-0472">Membrane</keyword>
<reference evidence="6 7" key="1">
    <citation type="journal article" date="2021" name="MBio">
        <title>A New Model Trypanosomatid, Novymonas esmeraldas: Genomic Perception of Its 'Candidatus Pandoraea novymonadis' Endosymbiont.</title>
        <authorList>
            <person name="Zakharova A."/>
            <person name="Saura A."/>
            <person name="Butenko A."/>
            <person name="Podesvova L."/>
            <person name="Warmusova S."/>
            <person name="Kostygov A.Y."/>
            <person name="Nenarokova A."/>
            <person name="Lukes J."/>
            <person name="Opperdoes F.R."/>
            <person name="Yurchenko V."/>
        </authorList>
    </citation>
    <scope>NUCLEOTIDE SEQUENCE [LARGE SCALE GENOMIC DNA]</scope>
    <source>
        <strain evidence="6 7">E262AT.01</strain>
    </source>
</reference>
<feature type="region of interest" description="Disordered" evidence="3">
    <location>
        <begin position="1"/>
        <end position="22"/>
    </location>
</feature>
<dbReference type="PANTHER" id="PTHR24045">
    <property type="match status" value="1"/>
</dbReference>
<keyword evidence="4" id="KW-1133">Transmembrane helix</keyword>
<protein>
    <recommendedName>
        <fullName evidence="5">Stealth protein CR2 conserved region 2 domain-containing protein</fullName>
    </recommendedName>
</protein>
<keyword evidence="2" id="KW-0808">Transferase</keyword>
<evidence type="ECO:0000256" key="3">
    <source>
        <dbReference type="SAM" id="MobiDB-lite"/>
    </source>
</evidence>
<evidence type="ECO:0000313" key="6">
    <source>
        <dbReference type="EMBL" id="KAK7198120.1"/>
    </source>
</evidence>
<comment type="caution">
    <text evidence="6">The sequence shown here is derived from an EMBL/GenBank/DDBJ whole genome shotgun (WGS) entry which is preliminary data.</text>
</comment>
<proteinExistence type="inferred from homology"/>
<keyword evidence="7" id="KW-1185">Reference proteome</keyword>
<evidence type="ECO:0000313" key="7">
    <source>
        <dbReference type="Proteomes" id="UP001430356"/>
    </source>
</evidence>
<organism evidence="6 7">
    <name type="scientific">Novymonas esmeraldas</name>
    <dbReference type="NCBI Taxonomy" id="1808958"/>
    <lineage>
        <taxon>Eukaryota</taxon>
        <taxon>Discoba</taxon>
        <taxon>Euglenozoa</taxon>
        <taxon>Kinetoplastea</taxon>
        <taxon>Metakinetoplastina</taxon>
        <taxon>Trypanosomatida</taxon>
        <taxon>Trypanosomatidae</taxon>
        <taxon>Novymonas</taxon>
    </lineage>
</organism>
<dbReference type="GO" id="GO:0005794">
    <property type="term" value="C:Golgi apparatus"/>
    <property type="evidence" value="ECO:0007669"/>
    <property type="project" value="TreeGrafter"/>
</dbReference>
<name>A0AAW0EWD7_9TRYP</name>
<evidence type="ECO:0000259" key="5">
    <source>
        <dbReference type="Pfam" id="PF11380"/>
    </source>
</evidence>
<accession>A0AAW0EWD7</accession>
<dbReference type="InterPro" id="IPR047141">
    <property type="entry name" value="Stealth"/>
</dbReference>
<evidence type="ECO:0000256" key="2">
    <source>
        <dbReference type="ARBA" id="ARBA00022679"/>
    </source>
</evidence>
<dbReference type="GO" id="GO:0016772">
    <property type="term" value="F:transferase activity, transferring phosphorus-containing groups"/>
    <property type="evidence" value="ECO:0007669"/>
    <property type="project" value="InterPro"/>
</dbReference>
<gene>
    <name evidence="6" type="ORF">NESM_000768400</name>
</gene>
<feature type="transmembrane region" description="Helical" evidence="4">
    <location>
        <begin position="33"/>
        <end position="51"/>
    </location>
</feature>
<sequence length="754" mass="84993">MAPRSPRHTWPGKPRAAAPETPRRSQWTVLRRPCLACALVFVCFAVLFAIHSQYCYNQSLSEELNSVSEERCTLHTSPGTTHSGFSETPVESTVLMLYSPGGGGGGRFCYSDATGEAGTVEQEFLRVAASYVSSPHAGPTGAYHDFFAAHDATLWTLDGATRVATPMRLDVVYTFVNPNAASFQRNMEARRVPFEQRRYRDWEELRYSLRSLREFVLANAALAQYHRRHAADVRRLGELGYTVGAEAGDVDGVVSLVRRVYLVLSNKDQVPAWLDVEKFPELRVVTHAEMFSEAEAAWVLPTLNSNAIESGLHRIPGISRFFFYTSNDMLFGRRLSFFDLFRPLSPLRQRLHIFNLSRTADGVSAASATSNEMERVALLLEPVMHSDTQKLNPKKGLTDGERKEASRARDEVSKCLFRDVRAAFKSRGGGGSKGVEPSTVPSWATTRAFALHNPRGTSMRRGEGVAGEYYYQLSSLRLNGIKFPFGYAHIPQLVDREVYRRMNEVEFFDLTNSTRAAYEREMYPYAPIDQYAIFAVAMMRGVERHLWGSMSNGTNIVAFEDVRESQAAWWGEYVAGNPTHAMHRVAKRLSAGADISAFGTLYGDTWSVQLQRPDLDVELEYWWVRGAVQPTQPSRRIEVLKGLYAIPEVSTGATCSSGSPEWTPRSNDHYFSLLHDMFHHTRRDGTFLFEMIENDMKALLLAARLRYEWVQRPLFMGFNDNFPDSANFTVSKHIFNTLLGIVSHDCAPAPWERA</sequence>
<dbReference type="PANTHER" id="PTHR24045:SF0">
    <property type="entry name" value="N-ACETYLGLUCOSAMINE-1-PHOSPHOTRANSFERASE SUBUNITS ALPHA_BETA"/>
    <property type="match status" value="1"/>
</dbReference>
<dbReference type="InterPro" id="IPR021520">
    <property type="entry name" value="Stealth_CR2"/>
</dbReference>
<keyword evidence="4" id="KW-0812">Transmembrane</keyword>
<dbReference type="EMBL" id="JAECZO010000133">
    <property type="protein sequence ID" value="KAK7198120.1"/>
    <property type="molecule type" value="Genomic_DNA"/>
</dbReference>
<dbReference type="Pfam" id="PF11380">
    <property type="entry name" value="Stealth_CR2"/>
    <property type="match status" value="1"/>
</dbReference>
<dbReference type="Proteomes" id="UP001430356">
    <property type="component" value="Unassembled WGS sequence"/>
</dbReference>
<feature type="domain" description="Stealth protein CR2 conserved region 2" evidence="5">
    <location>
        <begin position="253"/>
        <end position="341"/>
    </location>
</feature>
<evidence type="ECO:0000256" key="4">
    <source>
        <dbReference type="SAM" id="Phobius"/>
    </source>
</evidence>
<evidence type="ECO:0000256" key="1">
    <source>
        <dbReference type="ARBA" id="ARBA00007583"/>
    </source>
</evidence>